<dbReference type="RefSeq" id="WP_394315322.1">
    <property type="nucleotide sequence ID" value="NZ_JBHGPK010000040.1"/>
</dbReference>
<name>A0ABV6ZR65_9HYPH</name>
<evidence type="ECO:0000313" key="2">
    <source>
        <dbReference type="Proteomes" id="UP001595190"/>
    </source>
</evidence>
<protein>
    <submittedName>
        <fullName evidence="1">Uncharacterized protein</fullName>
    </submittedName>
</protein>
<comment type="caution">
    <text evidence="1">The sequence shown here is derived from an EMBL/GenBank/DDBJ whole genome shotgun (WGS) entry which is preliminary data.</text>
</comment>
<sequence>MKTWLNMLDAHAYLISKLPDGAEYLRSHSLAKFHKGESRSGDEIEPWWRLYNDAYSMLHRNINSGQIQAMVVAEGGQKTPASLIDIKAGKFKNSVAKPFQGGTIYYDCSDIDRVIAVEAS</sequence>
<proteinExistence type="predicted"/>
<evidence type="ECO:0000313" key="1">
    <source>
        <dbReference type="EMBL" id="MFC2254679.1"/>
    </source>
</evidence>
<organism evidence="1 2">
    <name type="scientific">Labrys neptuniae</name>
    <dbReference type="NCBI Taxonomy" id="376174"/>
    <lineage>
        <taxon>Bacteria</taxon>
        <taxon>Pseudomonadati</taxon>
        <taxon>Pseudomonadota</taxon>
        <taxon>Alphaproteobacteria</taxon>
        <taxon>Hyphomicrobiales</taxon>
        <taxon>Xanthobacteraceae</taxon>
        <taxon>Labrys</taxon>
    </lineage>
</organism>
<dbReference type="Proteomes" id="UP001595190">
    <property type="component" value="Unassembled WGS sequence"/>
</dbReference>
<reference evidence="1 2" key="1">
    <citation type="submission" date="2024-09" db="EMBL/GenBank/DDBJ databases">
        <title>Description of Labrys sedimenti sp. nov., isolated from a diclofenac-degrading enrichment culture, and genome-based reclassification of Labrys portucalensis as a later heterotypic synonym of Labrys neptuniae.</title>
        <authorList>
            <person name="Tancsics A."/>
            <person name="Csepanyi A."/>
        </authorList>
    </citation>
    <scope>NUCLEOTIDE SEQUENCE [LARGE SCALE GENOMIC DNA]</scope>
    <source>
        <strain evidence="1 2">LMG 23412</strain>
    </source>
</reference>
<gene>
    <name evidence="1" type="ORF">ACETRX_34055</name>
</gene>
<dbReference type="EMBL" id="JBHGPK010000040">
    <property type="protein sequence ID" value="MFC2254679.1"/>
    <property type="molecule type" value="Genomic_DNA"/>
</dbReference>
<accession>A0ABV6ZR65</accession>